<feature type="signal peptide" evidence="3">
    <location>
        <begin position="1"/>
        <end position="21"/>
    </location>
</feature>
<keyword evidence="2" id="KW-0812">Transmembrane</keyword>
<feature type="chain" id="PRO_5001705005" description="Extracellular membrane protein CFEM domain-containing protein" evidence="3">
    <location>
        <begin position="22"/>
        <end position="202"/>
    </location>
</feature>
<feature type="region of interest" description="Disordered" evidence="1">
    <location>
        <begin position="117"/>
        <end position="175"/>
    </location>
</feature>
<dbReference type="Proteomes" id="UP000030641">
    <property type="component" value="Unassembled WGS sequence"/>
</dbReference>
<accession>A0A074YR14</accession>
<dbReference type="EMBL" id="KL584749">
    <property type="protein sequence ID" value="KER00174.1"/>
    <property type="molecule type" value="Genomic_DNA"/>
</dbReference>
<dbReference type="AlphaFoldDB" id="A0A074YR14"/>
<name>A0A074YR14_AURSE</name>
<dbReference type="OMA" id="DSKAICG"/>
<evidence type="ECO:0000313" key="4">
    <source>
        <dbReference type="EMBL" id="KER00174.1"/>
    </source>
</evidence>
<evidence type="ECO:0000256" key="3">
    <source>
        <dbReference type="SAM" id="SignalP"/>
    </source>
</evidence>
<keyword evidence="2" id="KW-0472">Membrane</keyword>
<dbReference type="InParanoid" id="A0A074YR14"/>
<keyword evidence="2" id="KW-1133">Transmembrane helix</keyword>
<keyword evidence="3" id="KW-0732">Signal</keyword>
<dbReference type="GeneID" id="25362038"/>
<dbReference type="HOGENOM" id="CLU_1427716_0_0_1"/>
<evidence type="ECO:0000256" key="1">
    <source>
        <dbReference type="SAM" id="MobiDB-lite"/>
    </source>
</evidence>
<evidence type="ECO:0000313" key="5">
    <source>
        <dbReference type="Proteomes" id="UP000030641"/>
    </source>
</evidence>
<reference evidence="4 5" key="1">
    <citation type="journal article" date="2014" name="BMC Genomics">
        <title>Genome sequencing of four Aureobasidium pullulans varieties: biotechnological potential, stress tolerance, and description of new species.</title>
        <authorList>
            <person name="Gostin Ar C."/>
            <person name="Ohm R.A."/>
            <person name="Kogej T."/>
            <person name="Sonjak S."/>
            <person name="Turk M."/>
            <person name="Zajc J."/>
            <person name="Zalar P."/>
            <person name="Grube M."/>
            <person name="Sun H."/>
            <person name="Han J."/>
            <person name="Sharma A."/>
            <person name="Chiniquy J."/>
            <person name="Ngan C.Y."/>
            <person name="Lipzen A."/>
            <person name="Barry K."/>
            <person name="Grigoriev I.V."/>
            <person name="Gunde-Cimerman N."/>
        </authorList>
    </citation>
    <scope>NUCLEOTIDE SEQUENCE [LARGE SCALE GENOMIC DNA]</scope>
    <source>
        <strain evidence="4 5">EXF-2481</strain>
    </source>
</reference>
<proteinExistence type="predicted"/>
<dbReference type="OrthoDB" id="4776947at2759"/>
<keyword evidence="5" id="KW-1185">Reference proteome</keyword>
<organism evidence="4 5">
    <name type="scientific">Aureobasidium subglaciale (strain EXF-2481)</name>
    <name type="common">Aureobasidium pullulans var. subglaciale</name>
    <dbReference type="NCBI Taxonomy" id="1043005"/>
    <lineage>
        <taxon>Eukaryota</taxon>
        <taxon>Fungi</taxon>
        <taxon>Dikarya</taxon>
        <taxon>Ascomycota</taxon>
        <taxon>Pezizomycotina</taxon>
        <taxon>Dothideomycetes</taxon>
        <taxon>Dothideomycetidae</taxon>
        <taxon>Dothideales</taxon>
        <taxon>Saccotheciaceae</taxon>
        <taxon>Aureobasidium</taxon>
    </lineage>
</organism>
<sequence length="202" mass="19936">MLSKISIVLALLVLLTQFAVAATPPACVIRAVGESDQSPTNIKDICGSGNTVEQTLVSDCGNDLDAAMSAFSSICARAGVTISTWAAATATPASSAPAGSSVEPSSAMTTGIKSESAITAATASPSSTESATQSAGVTVTTATNTNTHTDTVISTQTTSQSTDESAAATSTGAPSTGVADRFKISGLAMSIVIAAGIILMLQ</sequence>
<dbReference type="RefSeq" id="XP_013348624.1">
    <property type="nucleotide sequence ID" value="XM_013493170.1"/>
</dbReference>
<evidence type="ECO:0000256" key="2">
    <source>
        <dbReference type="SAM" id="Phobius"/>
    </source>
</evidence>
<feature type="transmembrane region" description="Helical" evidence="2">
    <location>
        <begin position="184"/>
        <end position="201"/>
    </location>
</feature>
<dbReference type="STRING" id="1043005.A0A074YR14"/>
<gene>
    <name evidence="4" type="ORF">AUEXF2481DRAFT_134</name>
</gene>
<protein>
    <recommendedName>
        <fullName evidence="6">Extracellular membrane protein CFEM domain-containing protein</fullName>
    </recommendedName>
</protein>
<evidence type="ECO:0008006" key="6">
    <source>
        <dbReference type="Google" id="ProtNLM"/>
    </source>
</evidence>